<organism evidence="2 3">
    <name type="scientific">Prosthecobacter fluviatilis</name>
    <dbReference type="NCBI Taxonomy" id="445931"/>
    <lineage>
        <taxon>Bacteria</taxon>
        <taxon>Pseudomonadati</taxon>
        <taxon>Verrucomicrobiota</taxon>
        <taxon>Verrucomicrobiia</taxon>
        <taxon>Verrucomicrobiales</taxon>
        <taxon>Verrucomicrobiaceae</taxon>
        <taxon>Prosthecobacter</taxon>
    </lineage>
</organism>
<evidence type="ECO:0000259" key="1">
    <source>
        <dbReference type="SMART" id="SM00642"/>
    </source>
</evidence>
<keyword evidence="2" id="KW-0413">Isomerase</keyword>
<dbReference type="Pfam" id="PF00128">
    <property type="entry name" value="Alpha-amylase"/>
    <property type="match status" value="1"/>
</dbReference>
<dbReference type="PANTHER" id="PTHR10357:SF216">
    <property type="entry name" value="MALTOOLIGOSYL TREHALOSE SYNTHASE-RELATED"/>
    <property type="match status" value="1"/>
</dbReference>
<proteinExistence type="predicted"/>
<dbReference type="PANTHER" id="PTHR10357">
    <property type="entry name" value="ALPHA-AMYLASE FAMILY MEMBER"/>
    <property type="match status" value="1"/>
</dbReference>
<dbReference type="Gene3D" id="3.30.1590.10">
    <property type="entry name" value="Maltooligosyl trehalose synthase, domain 2"/>
    <property type="match status" value="1"/>
</dbReference>
<dbReference type="InterPro" id="IPR012767">
    <property type="entry name" value="Trehalose_TreY"/>
</dbReference>
<keyword evidence="3" id="KW-1185">Reference proteome</keyword>
<dbReference type="InterPro" id="IPR017853">
    <property type="entry name" value="GH"/>
</dbReference>
<dbReference type="NCBIfam" id="TIGR02401">
    <property type="entry name" value="trehalose_TreY"/>
    <property type="match status" value="1"/>
</dbReference>
<sequence length="945" mass="107956">MIPDRLPIPSATYRLQFNKHFTFRQARDLVPYLRELGISHVYASPFFRAGPGSLHGYDIGDHNELNPEIGTRAEYEEFVAELHAHGLGQIVDFVPNHMGIGSPVNTWWTDVLENGPSSVFAPHFDIDWRPLKSDLNNRVLLPILGDQYGRVLERGEFKLEFESGAFFLRYFETRLPIAPRTYALILVPALLKLAEMGVTEDFQAEFQSVITALEHLPPRTETDPEKIAERLREKEIIKRRLLRRCDECPQLVEAINTTLREIEGRPGDARSFDAFDELLTAQAYRLSFWRVAAEEINYRRFFDINELAAIRVELPEVFEATHRLLLELIASGSLDGVRIDHVDGLWNPAEYLALLQSRASGLLPGRDKKLPMYLVVEKILLGDERLRPDWPVHGTTGYEFANQVIRLLTDPAAEKALTESYAKFTGSQASFTETAYHRKQLVMRLALASEINVLAFMLDRLSEKNRWYRDFTLNALTTAVREVIACFPVYRTYVTPDQEPSAEDALAVRRAVRLAERRNPGIERSMFDFLGEILLKKFPENIDEQTRAEHMHFVMKFQQCTGPIMAKGVEDTSFYIYNRLVALNEVGGEPHHFAVSQEKFFSECAARLREHPHCMLATSTHDTKRSEDVRTRIAALSELATEWRKALRRWQTINRRHKREIEGEMAPDANEEYLIYQTLLGTWPLGPMDRAARADYLGRIQQYLIKAIKEAKVNSSWVQPNEEWENAVREFVAKLLRAGANRFLDNFKLLAERVAQLGMVNSLAQTVLKATVPGMPDTYQGTELWDFSLVDPDNRRLVDYQARRAALSSLAEAAPAVLLKEWRDGRVKLHVTQRLLNFRRNHAALFMQGSFSSLNTTGVFRDSCVAFMRRAEAVALVVIVPRLTARIGFPPVGELWGDTALEWPEEFVGREVCELFTGARFVISETAHAVASLLRELPVAVYVLD</sequence>
<comment type="caution">
    <text evidence="2">The sequence shown here is derived from an EMBL/GenBank/DDBJ whole genome shotgun (WGS) entry which is preliminary data.</text>
</comment>
<dbReference type="GO" id="GO:0047470">
    <property type="term" value="F:(1,4)-alpha-D-glucan 1-alpha-D-glucosylmutase activity"/>
    <property type="evidence" value="ECO:0007669"/>
    <property type="project" value="UniProtKB-EC"/>
</dbReference>
<protein>
    <submittedName>
        <fullName evidence="2">Malto-oligosyltrehalose synthase</fullName>
        <ecNumber evidence="2">5.4.99.15</ecNumber>
    </submittedName>
</protein>
<accession>A0ABW0KNT6</accession>
<dbReference type="Gene3D" id="3.20.20.80">
    <property type="entry name" value="Glycosidases"/>
    <property type="match status" value="3"/>
</dbReference>
<reference evidence="3" key="1">
    <citation type="journal article" date="2019" name="Int. J. Syst. Evol. Microbiol.">
        <title>The Global Catalogue of Microorganisms (GCM) 10K type strain sequencing project: providing services to taxonomists for standard genome sequencing and annotation.</title>
        <authorList>
            <consortium name="The Broad Institute Genomics Platform"/>
            <consortium name="The Broad Institute Genome Sequencing Center for Infectious Disease"/>
            <person name="Wu L."/>
            <person name="Ma J."/>
        </authorList>
    </citation>
    <scope>NUCLEOTIDE SEQUENCE [LARGE SCALE GENOMIC DNA]</scope>
    <source>
        <strain evidence="3">CGMCC 4.1469</strain>
    </source>
</reference>
<gene>
    <name evidence="2" type="primary">treY</name>
    <name evidence="2" type="ORF">ACFQDI_05820</name>
</gene>
<dbReference type="RefSeq" id="WP_377164378.1">
    <property type="nucleotide sequence ID" value="NZ_JBHSMQ010000002.1"/>
</dbReference>
<dbReference type="EMBL" id="JBHSMQ010000002">
    <property type="protein sequence ID" value="MFC5454367.1"/>
    <property type="molecule type" value="Genomic_DNA"/>
</dbReference>
<feature type="domain" description="Glycosyl hydrolase family 13 catalytic" evidence="1">
    <location>
        <begin position="10"/>
        <end position="517"/>
    </location>
</feature>
<dbReference type="CDD" id="cd11336">
    <property type="entry name" value="AmyAc_MTSase"/>
    <property type="match status" value="1"/>
</dbReference>
<dbReference type="SMART" id="SM00642">
    <property type="entry name" value="Aamy"/>
    <property type="match status" value="1"/>
</dbReference>
<name>A0ABW0KNT6_9BACT</name>
<evidence type="ECO:0000313" key="3">
    <source>
        <dbReference type="Proteomes" id="UP001596052"/>
    </source>
</evidence>
<dbReference type="Proteomes" id="UP001596052">
    <property type="component" value="Unassembled WGS sequence"/>
</dbReference>
<dbReference type="SUPFAM" id="SSF51445">
    <property type="entry name" value="(Trans)glycosidases"/>
    <property type="match status" value="1"/>
</dbReference>
<dbReference type="InterPro" id="IPR006047">
    <property type="entry name" value="GH13_cat_dom"/>
</dbReference>
<evidence type="ECO:0000313" key="2">
    <source>
        <dbReference type="EMBL" id="MFC5454367.1"/>
    </source>
</evidence>
<dbReference type="EC" id="5.4.99.15" evidence="2"/>